<organism evidence="1 2">
    <name type="scientific">Stutzerimonas marianensis</name>
    <dbReference type="NCBI Taxonomy" id="2929513"/>
    <lineage>
        <taxon>Bacteria</taxon>
        <taxon>Pseudomonadati</taxon>
        <taxon>Pseudomonadota</taxon>
        <taxon>Gammaproteobacteria</taxon>
        <taxon>Pseudomonadales</taxon>
        <taxon>Pseudomonadaceae</taxon>
        <taxon>Stutzerimonas</taxon>
    </lineage>
</organism>
<sequence length="359" mass="40971">MTPEQQRHAEQLSFVASGAELEIGTPADCPLPLDRLISVRGDEPWVRERFDGGLTAQVYRVHADGRDWTLKRARARCKVQNLDGQTSFLNEIQRRADLRALKRDPSLAERLESIVDTRYASYRHGVLLSPWIDGKPIQAWSERQLLQLFDTLVALLLGGLFEWDLCPGNTLDDGQVRLFDFGYMYRFDPLRAFNSNGTATPQFHAAERFETRQYFAHLLVLETQGETSALAAFELEKRIAIEAYRQLRAALAKRGASGEVLHWLDSIGQQWTQGLKADREALYLKEAWRSHWLDLQDDLHGQTCTASTLARIDWLQATVEHRYRDLQAVAAVAPADLLLARLRKARRLAVRWQLASPRA</sequence>
<gene>
    <name evidence="1" type="ORF">MST27_04305</name>
</gene>
<name>A0A9X1W3B4_9GAMM</name>
<dbReference type="Proteomes" id="UP001139682">
    <property type="component" value="Unassembled WGS sequence"/>
</dbReference>
<dbReference type="SUPFAM" id="SSF56112">
    <property type="entry name" value="Protein kinase-like (PK-like)"/>
    <property type="match status" value="1"/>
</dbReference>
<dbReference type="RefSeq" id="WP_243604773.1">
    <property type="nucleotide sequence ID" value="NZ_JALGRD010000002.1"/>
</dbReference>
<evidence type="ECO:0000313" key="2">
    <source>
        <dbReference type="Proteomes" id="UP001139682"/>
    </source>
</evidence>
<reference evidence="1" key="1">
    <citation type="submission" date="2022-03" db="EMBL/GenBank/DDBJ databases">
        <title>Pseudomonas marianensis sp. nov., a marine bacterium isolated from deep-sea sediments of the Mariana Trench.</title>
        <authorList>
            <person name="Wei Y."/>
        </authorList>
    </citation>
    <scope>NUCLEOTIDE SEQUENCE</scope>
    <source>
        <strain evidence="1">PS1</strain>
    </source>
</reference>
<dbReference type="AlphaFoldDB" id="A0A9X1W3B4"/>
<evidence type="ECO:0000313" key="1">
    <source>
        <dbReference type="EMBL" id="MCJ0972587.1"/>
    </source>
</evidence>
<comment type="caution">
    <text evidence="1">The sequence shown here is derived from an EMBL/GenBank/DDBJ whole genome shotgun (WGS) entry which is preliminary data.</text>
</comment>
<dbReference type="EMBL" id="JALGRD010000002">
    <property type="protein sequence ID" value="MCJ0972587.1"/>
    <property type="molecule type" value="Genomic_DNA"/>
</dbReference>
<proteinExistence type="predicted"/>
<dbReference type="InterPro" id="IPR011009">
    <property type="entry name" value="Kinase-like_dom_sf"/>
</dbReference>
<keyword evidence="2" id="KW-1185">Reference proteome</keyword>
<protein>
    <submittedName>
        <fullName evidence="1">Uncharacterized protein</fullName>
    </submittedName>
</protein>
<accession>A0A9X1W3B4</accession>